<comment type="pathway">
    <text evidence="10">Amino-acid biosynthesis; L-arginine biosynthesis; L-ornithine and N-acetyl-L-glutamate from L-glutamate and N(2)-acetyl-L-ornithine (cyclic): step 1/1.</text>
</comment>
<evidence type="ECO:0000256" key="8">
    <source>
        <dbReference type="ARBA" id="ARBA00023268"/>
    </source>
</evidence>
<evidence type="ECO:0000256" key="6">
    <source>
        <dbReference type="ARBA" id="ARBA00022813"/>
    </source>
</evidence>
<dbReference type="UniPathway" id="UPA00068">
    <property type="reaction ID" value="UER00106"/>
</dbReference>
<reference evidence="11 12" key="1">
    <citation type="journal article" date="2016" name="Mol. Biol. Evol.">
        <title>Comparative Genomics of Early-Diverging Mushroom-Forming Fungi Provides Insights into the Origins of Lignocellulose Decay Capabilities.</title>
        <authorList>
            <person name="Nagy L.G."/>
            <person name="Riley R."/>
            <person name="Tritt A."/>
            <person name="Adam C."/>
            <person name="Daum C."/>
            <person name="Floudas D."/>
            <person name="Sun H."/>
            <person name="Yadav J.S."/>
            <person name="Pangilinan J."/>
            <person name="Larsson K.H."/>
            <person name="Matsuura K."/>
            <person name="Barry K."/>
            <person name="Labutti K."/>
            <person name="Kuo R."/>
            <person name="Ohm R.A."/>
            <person name="Bhattacharya S.S."/>
            <person name="Shirouzu T."/>
            <person name="Yoshinaga Y."/>
            <person name="Martin F.M."/>
            <person name="Grigoriev I.V."/>
            <person name="Hibbett D.S."/>
        </authorList>
    </citation>
    <scope>NUCLEOTIDE SEQUENCE [LARGE SCALE GENOMIC DNA]</scope>
    <source>
        <strain evidence="11 12">HHB12029</strain>
    </source>
</reference>
<comment type="function">
    <text evidence="10">Catalyzes two activities which are involved in the cyclic version of arginine biosynthesis: the synthesis of acetylglutamate from glutamate and acetyl-CoA, and of ornithine by transacetylation between acetylornithine and glutamate.</text>
</comment>
<feature type="binding site" evidence="10">
    <location>
        <position position="433"/>
    </location>
    <ligand>
        <name>substrate</name>
    </ligand>
</feature>
<dbReference type="GO" id="GO:0006592">
    <property type="term" value="P:ornithine biosynthetic process"/>
    <property type="evidence" value="ECO:0007669"/>
    <property type="project" value="TreeGrafter"/>
</dbReference>
<feature type="chain" id="PRO_5023301377" description="Arginine biosynthesis bifunctional protein ArgJ alpha chain" evidence="10">
    <location>
        <begin position="1"/>
        <end position="212"/>
    </location>
</feature>
<dbReference type="Proteomes" id="UP000077266">
    <property type="component" value="Unassembled WGS sequence"/>
</dbReference>
<dbReference type="NCBIfam" id="NF003802">
    <property type="entry name" value="PRK05388.1"/>
    <property type="match status" value="1"/>
</dbReference>
<keyword evidence="12" id="KW-1185">Reference proteome</keyword>
<evidence type="ECO:0000256" key="3">
    <source>
        <dbReference type="ARBA" id="ARBA00022571"/>
    </source>
</evidence>
<dbReference type="Gene3D" id="3.10.20.340">
    <property type="entry name" value="ArgJ beta chain, C-terminal domain"/>
    <property type="match status" value="1"/>
</dbReference>
<feature type="binding site" evidence="10">
    <location>
        <position position="213"/>
    </location>
    <ligand>
        <name>substrate</name>
    </ligand>
</feature>
<comment type="PTM">
    <text evidence="10">The alpha and beta chains are autoproteolytically processed from a single precursor protein within the mitochondrion.</text>
</comment>
<evidence type="ECO:0000256" key="7">
    <source>
        <dbReference type="ARBA" id="ARBA00023128"/>
    </source>
</evidence>
<dbReference type="Gene3D" id="3.60.70.12">
    <property type="entry name" value="L-amino peptidase D-ALA esterase/amidase"/>
    <property type="match status" value="1"/>
</dbReference>
<dbReference type="Gene3D" id="3.30.2330.10">
    <property type="entry name" value="arginine biosynthesis bifunctional protein suprefamily"/>
    <property type="match status" value="1"/>
</dbReference>
<dbReference type="InterPro" id="IPR002813">
    <property type="entry name" value="Arg_biosynth_ArgJ"/>
</dbReference>
<dbReference type="GO" id="GO:0006526">
    <property type="term" value="P:L-arginine biosynthetic process"/>
    <property type="evidence" value="ECO:0007669"/>
    <property type="project" value="UniProtKB-UniRule"/>
</dbReference>
<feature type="site" description="Involved in the stabilization of negative charge on the oxyanion by the formation of the oxyanion hole" evidence="10">
    <location>
        <position position="132"/>
    </location>
</feature>
<gene>
    <name evidence="11" type="ORF">EXIGLDRAFT_669230</name>
</gene>
<keyword evidence="9 10" id="KW-0012">Acyltransferase</keyword>
<protein>
    <recommendedName>
        <fullName evidence="10">Arginine biosynthesis bifunctional protein ArgJ, mitochondrial</fullName>
    </recommendedName>
    <domain>
        <recommendedName>
            <fullName evidence="10">Glutamate N-acetyltransferase</fullName>
            <shortName evidence="10">GAT</shortName>
            <ecNumber evidence="10">2.3.1.35</ecNumber>
        </recommendedName>
        <alternativeName>
            <fullName evidence="10">Ornithine acetyltransferase</fullName>
            <shortName evidence="10">OATase</shortName>
        </alternativeName>
        <alternativeName>
            <fullName evidence="10">Ornithine transacetylase</fullName>
        </alternativeName>
    </domain>
    <domain>
        <recommendedName>
            <fullName evidence="10">Amino-acid acetyltransferase</fullName>
            <ecNumber evidence="10">2.3.1.1</ecNumber>
        </recommendedName>
        <alternativeName>
            <fullName evidence="10">N-acetylglutamate synthase</fullName>
            <shortName evidence="10">AGS</shortName>
        </alternativeName>
    </domain>
    <component>
        <recommendedName>
            <fullName evidence="10">Arginine biosynthesis bifunctional protein ArgJ alpha chain</fullName>
        </recommendedName>
    </component>
    <component>
        <recommendedName>
            <fullName evidence="10">Arginine biosynthesis bifunctional protein ArgJ beta chain</fullName>
        </recommendedName>
    </component>
</protein>
<evidence type="ECO:0000256" key="4">
    <source>
        <dbReference type="ARBA" id="ARBA00022605"/>
    </source>
</evidence>
<dbReference type="FunCoup" id="A0A165M4E7">
    <property type="interactions" value="189"/>
</dbReference>
<feature type="site" description="Involved in the stabilization of negative charge on the oxyanion by the formation of the oxyanion hole" evidence="10">
    <location>
        <position position="131"/>
    </location>
</feature>
<keyword evidence="6 10" id="KW-0068">Autocatalytic cleavage</keyword>
<dbReference type="EMBL" id="KV425915">
    <property type="protein sequence ID" value="KZV98752.1"/>
    <property type="molecule type" value="Genomic_DNA"/>
</dbReference>
<dbReference type="Pfam" id="PF01960">
    <property type="entry name" value="ArgJ"/>
    <property type="match status" value="1"/>
</dbReference>
<evidence type="ECO:0000256" key="10">
    <source>
        <dbReference type="HAMAP-Rule" id="MF_03124"/>
    </source>
</evidence>
<dbReference type="GO" id="GO:0004042">
    <property type="term" value="F:L-glutamate N-acetyltransferase activity"/>
    <property type="evidence" value="ECO:0007669"/>
    <property type="project" value="UniProtKB-UniRule"/>
</dbReference>
<feature type="binding site" evidence="10">
    <location>
        <position position="170"/>
    </location>
    <ligand>
        <name>substrate</name>
    </ligand>
</feature>
<keyword evidence="8 10" id="KW-0511">Multifunctional enzyme</keyword>
<dbReference type="CDD" id="cd02152">
    <property type="entry name" value="OAT"/>
    <property type="match status" value="1"/>
</dbReference>
<feature type="chain" id="PRO_5023301378" description="Arginine biosynthesis bifunctional protein ArgJ beta chain" evidence="10">
    <location>
        <begin position="213"/>
        <end position="438"/>
    </location>
</feature>
<dbReference type="InterPro" id="IPR042195">
    <property type="entry name" value="ArgJ_beta_C"/>
</dbReference>
<dbReference type="STRING" id="1314781.A0A165M4E7"/>
<dbReference type="OrthoDB" id="2017946at2759"/>
<accession>A0A165M4E7</accession>
<keyword evidence="7 10" id="KW-0496">Mitochondrion</keyword>
<dbReference type="SUPFAM" id="SSF56266">
    <property type="entry name" value="DmpA/ArgJ-like"/>
    <property type="match status" value="1"/>
</dbReference>
<comment type="subunit">
    <text evidence="10">Heterodimer of an alpha and a beta chain.</text>
</comment>
<dbReference type="InterPro" id="IPR016117">
    <property type="entry name" value="ArgJ-like_dom_sf"/>
</dbReference>
<evidence type="ECO:0000256" key="5">
    <source>
        <dbReference type="ARBA" id="ARBA00022679"/>
    </source>
</evidence>
<dbReference type="HAMAP" id="MF_01106">
    <property type="entry name" value="ArgJ"/>
    <property type="match status" value="1"/>
</dbReference>
<evidence type="ECO:0000256" key="1">
    <source>
        <dbReference type="ARBA" id="ARBA00004305"/>
    </source>
</evidence>
<feature type="binding site" evidence="10">
    <location>
        <position position="197"/>
    </location>
    <ligand>
        <name>substrate</name>
    </ligand>
</feature>
<dbReference type="NCBIfam" id="TIGR00120">
    <property type="entry name" value="ArgJ"/>
    <property type="match status" value="1"/>
</dbReference>
<feature type="site" description="Cleavage; by autolysis" evidence="10">
    <location>
        <begin position="212"/>
        <end position="213"/>
    </location>
</feature>
<dbReference type="PANTHER" id="PTHR23100:SF0">
    <property type="entry name" value="ARGININE BIOSYNTHESIS BIFUNCTIONAL PROTEIN ARGJ, MITOCHONDRIAL"/>
    <property type="match status" value="1"/>
</dbReference>
<dbReference type="AlphaFoldDB" id="A0A165M4E7"/>
<evidence type="ECO:0000256" key="2">
    <source>
        <dbReference type="ARBA" id="ARBA00006774"/>
    </source>
</evidence>
<comment type="catalytic activity">
    <reaction evidence="10">
        <text>N(2)-acetyl-L-ornithine + L-glutamate = N-acetyl-L-glutamate + L-ornithine</text>
        <dbReference type="Rhea" id="RHEA:15349"/>
        <dbReference type="ChEBI" id="CHEBI:29985"/>
        <dbReference type="ChEBI" id="CHEBI:44337"/>
        <dbReference type="ChEBI" id="CHEBI:46911"/>
        <dbReference type="ChEBI" id="CHEBI:57805"/>
        <dbReference type="EC" id="2.3.1.35"/>
    </reaction>
</comment>
<keyword evidence="4 10" id="KW-0028">Amino-acid biosynthesis</keyword>
<dbReference type="FunFam" id="3.10.20.340:FF:000002">
    <property type="entry name" value="Arginine biosynthesis bifunctional protein ArgJ, mitochondrial"/>
    <property type="match status" value="1"/>
</dbReference>
<comment type="catalytic activity">
    <reaction evidence="10">
        <text>L-glutamate + acetyl-CoA = N-acetyl-L-glutamate + CoA + H(+)</text>
        <dbReference type="Rhea" id="RHEA:24292"/>
        <dbReference type="ChEBI" id="CHEBI:15378"/>
        <dbReference type="ChEBI" id="CHEBI:29985"/>
        <dbReference type="ChEBI" id="CHEBI:44337"/>
        <dbReference type="ChEBI" id="CHEBI:57287"/>
        <dbReference type="ChEBI" id="CHEBI:57288"/>
        <dbReference type="EC" id="2.3.1.1"/>
    </reaction>
</comment>
<dbReference type="PANTHER" id="PTHR23100">
    <property type="entry name" value="ARGININE BIOSYNTHESIS BIFUNCTIONAL PROTEIN ARGJ"/>
    <property type="match status" value="1"/>
</dbReference>
<keyword evidence="5 10" id="KW-0808">Transferase</keyword>
<evidence type="ECO:0000313" key="12">
    <source>
        <dbReference type="Proteomes" id="UP000077266"/>
    </source>
</evidence>
<evidence type="ECO:0000256" key="9">
    <source>
        <dbReference type="ARBA" id="ARBA00023315"/>
    </source>
</evidence>
<name>A0A165M4E7_EXIGL</name>
<evidence type="ECO:0000313" key="11">
    <source>
        <dbReference type="EMBL" id="KZV98752.1"/>
    </source>
</evidence>
<sequence length="438" mass="45948">MAAARVCGLRCMSTAVKSKDRFVLPLAEDALPRGFSLTGLHCGVKKKADVLDLAVLSSTTQRTAAAGVFTTNAFRAAPVFVSEQVLRSSKGRANSLVVNSGCANAVTGERGMNDAWAMARATASESLVMSTGVIGQHLPIEKVVAGIRAAPASLGSDSAAWMRAARAFMTTDTFPKVRARSFNLPGWGTARIAGITKGAGMIHPEMVATPHATLLGVIATDAPVSPDALRSALSFATDRSFNAISVDGDTSTNDALIAFANGAAASADAQEITETDTEAFAALRNELTGFAAELAQLVVRDGEGATKFVTVDVRGARSFADAQAVARTVSTSALVKTALFGEDANWGRVLAAVGRTPLSEPVNPNRVSVSFIPTDGSAELKLLVNGEPEALDEARAKTILEEEDLEVRIDLGMGKESTKYWTCDFSHEYVTINGSYRS</sequence>
<dbReference type="GO" id="GO:0005759">
    <property type="term" value="C:mitochondrial matrix"/>
    <property type="evidence" value="ECO:0007669"/>
    <property type="project" value="UniProtKB-SubCell"/>
</dbReference>
<dbReference type="FunFam" id="3.30.2330.10:FF:000001">
    <property type="entry name" value="Arginine biosynthesis bifunctional protein ArgJ, mitochondrial"/>
    <property type="match status" value="1"/>
</dbReference>
<dbReference type="EC" id="2.3.1.1" evidence="10"/>
<comment type="pathway">
    <text evidence="10">Amino-acid biosynthesis; L-arginine biosynthesis; N(2)-acetyl-L-ornithine from L-glutamate: step 1/4.</text>
</comment>
<feature type="binding site" evidence="10">
    <location>
        <position position="438"/>
    </location>
    <ligand>
        <name>substrate</name>
    </ligand>
</feature>
<dbReference type="InParanoid" id="A0A165M4E7"/>
<feature type="active site" description="Nucleophile" evidence="10">
    <location>
        <position position="213"/>
    </location>
</feature>
<organism evidence="11 12">
    <name type="scientific">Exidia glandulosa HHB12029</name>
    <dbReference type="NCBI Taxonomy" id="1314781"/>
    <lineage>
        <taxon>Eukaryota</taxon>
        <taxon>Fungi</taxon>
        <taxon>Dikarya</taxon>
        <taxon>Basidiomycota</taxon>
        <taxon>Agaricomycotina</taxon>
        <taxon>Agaricomycetes</taxon>
        <taxon>Auriculariales</taxon>
        <taxon>Exidiaceae</taxon>
        <taxon>Exidia</taxon>
    </lineage>
</organism>
<keyword evidence="3 10" id="KW-0055">Arginine biosynthesis</keyword>
<feature type="binding site" evidence="10">
    <location>
        <position position="303"/>
    </location>
    <ligand>
        <name>substrate</name>
    </ligand>
</feature>
<comment type="similarity">
    <text evidence="2 10">Belongs to the ArgJ family.</text>
</comment>
<proteinExistence type="inferred from homology"/>
<comment type="subcellular location">
    <subcellularLocation>
        <location evidence="1 10">Mitochondrion matrix</location>
    </subcellularLocation>
</comment>
<dbReference type="EC" id="2.3.1.35" evidence="10"/>
<dbReference type="GO" id="GO:0004358">
    <property type="term" value="F:L-glutamate N-acetyltransferase activity, acting on acetyl-L-ornithine as donor"/>
    <property type="evidence" value="ECO:0007669"/>
    <property type="project" value="UniProtKB-UniRule"/>
</dbReference>